<evidence type="ECO:0000313" key="1">
    <source>
        <dbReference type="EMBL" id="GER26143.1"/>
    </source>
</evidence>
<protein>
    <submittedName>
        <fullName evidence="1">Tetratricopeptide repeat protein</fullName>
    </submittedName>
</protein>
<evidence type="ECO:0000313" key="2">
    <source>
        <dbReference type="Proteomes" id="UP000325081"/>
    </source>
</evidence>
<dbReference type="InterPro" id="IPR011990">
    <property type="entry name" value="TPR-like_helical_dom_sf"/>
</dbReference>
<reference evidence="2" key="1">
    <citation type="journal article" date="2019" name="Curr. Biol.">
        <title>Genome Sequence of Striga asiatica Provides Insight into the Evolution of Plant Parasitism.</title>
        <authorList>
            <person name="Yoshida S."/>
            <person name="Kim S."/>
            <person name="Wafula E.K."/>
            <person name="Tanskanen J."/>
            <person name="Kim Y.M."/>
            <person name="Honaas L."/>
            <person name="Yang Z."/>
            <person name="Spallek T."/>
            <person name="Conn C.E."/>
            <person name="Ichihashi Y."/>
            <person name="Cheong K."/>
            <person name="Cui S."/>
            <person name="Der J.P."/>
            <person name="Gundlach H."/>
            <person name="Jiao Y."/>
            <person name="Hori C."/>
            <person name="Ishida J.K."/>
            <person name="Kasahara H."/>
            <person name="Kiba T."/>
            <person name="Kim M.S."/>
            <person name="Koo N."/>
            <person name="Laohavisit A."/>
            <person name="Lee Y.H."/>
            <person name="Lumba S."/>
            <person name="McCourt P."/>
            <person name="Mortimer J.C."/>
            <person name="Mutuku J.M."/>
            <person name="Nomura T."/>
            <person name="Sasaki-Sekimoto Y."/>
            <person name="Seto Y."/>
            <person name="Wang Y."/>
            <person name="Wakatake T."/>
            <person name="Sakakibara H."/>
            <person name="Demura T."/>
            <person name="Yamaguchi S."/>
            <person name="Yoneyama K."/>
            <person name="Manabe R.I."/>
            <person name="Nelson D.C."/>
            <person name="Schulman A.H."/>
            <person name="Timko M.P."/>
            <person name="dePamphilis C.W."/>
            <person name="Choi D."/>
            <person name="Shirasu K."/>
        </authorList>
    </citation>
    <scope>NUCLEOTIDE SEQUENCE [LARGE SCALE GENOMIC DNA]</scope>
    <source>
        <strain evidence="2">cv. UVA1</strain>
    </source>
</reference>
<organism evidence="1 2">
    <name type="scientific">Striga asiatica</name>
    <name type="common">Asiatic witchweed</name>
    <name type="synonym">Buchnera asiatica</name>
    <dbReference type="NCBI Taxonomy" id="4170"/>
    <lineage>
        <taxon>Eukaryota</taxon>
        <taxon>Viridiplantae</taxon>
        <taxon>Streptophyta</taxon>
        <taxon>Embryophyta</taxon>
        <taxon>Tracheophyta</taxon>
        <taxon>Spermatophyta</taxon>
        <taxon>Magnoliopsida</taxon>
        <taxon>eudicotyledons</taxon>
        <taxon>Gunneridae</taxon>
        <taxon>Pentapetalae</taxon>
        <taxon>asterids</taxon>
        <taxon>lamiids</taxon>
        <taxon>Lamiales</taxon>
        <taxon>Orobanchaceae</taxon>
        <taxon>Buchnereae</taxon>
        <taxon>Striga</taxon>
    </lineage>
</organism>
<dbReference type="Proteomes" id="UP000325081">
    <property type="component" value="Unassembled WGS sequence"/>
</dbReference>
<dbReference type="Gene3D" id="1.25.40.10">
    <property type="entry name" value="Tetratricopeptide repeat domain"/>
    <property type="match status" value="1"/>
</dbReference>
<sequence length="134" mass="15531">NPKFHSSSSISLHTKLRQPVRKPYFSSTPISKYPIAAFLSPPPEKISKYFMEKFVLEPVRESVVLEEIDSQSEQSREKEEEEDEEEIICVKLLQQNPESIEALKMVVNMKMKKGKPGESMEYVEKLIDLQPNEM</sequence>
<accession>A0A5A7P039</accession>
<name>A0A5A7P039_STRAF</name>
<dbReference type="AlphaFoldDB" id="A0A5A7P039"/>
<feature type="non-terminal residue" evidence="1">
    <location>
        <position position="134"/>
    </location>
</feature>
<feature type="non-terminal residue" evidence="1">
    <location>
        <position position="1"/>
    </location>
</feature>
<keyword evidence="2" id="KW-1185">Reference proteome</keyword>
<proteinExistence type="predicted"/>
<comment type="caution">
    <text evidence="1">The sequence shown here is derived from an EMBL/GenBank/DDBJ whole genome shotgun (WGS) entry which is preliminary data.</text>
</comment>
<dbReference type="OrthoDB" id="2012659at2759"/>
<dbReference type="EMBL" id="BKCP01000891">
    <property type="protein sequence ID" value="GER26143.1"/>
    <property type="molecule type" value="Genomic_DNA"/>
</dbReference>
<gene>
    <name evidence="1" type="ORF">STAS_01778</name>
</gene>